<dbReference type="Proteomes" id="UP001165986">
    <property type="component" value="Unassembled WGS sequence"/>
</dbReference>
<organism evidence="17 18">
    <name type="scientific">Komarekiella delphini-convector SJRDD-AB1</name>
    <dbReference type="NCBI Taxonomy" id="2593771"/>
    <lineage>
        <taxon>Bacteria</taxon>
        <taxon>Bacillati</taxon>
        <taxon>Cyanobacteriota</taxon>
        <taxon>Cyanophyceae</taxon>
        <taxon>Nostocales</taxon>
        <taxon>Nostocaceae</taxon>
        <taxon>Komarekiella</taxon>
        <taxon>Komarekiella delphini-convector</taxon>
    </lineage>
</organism>
<feature type="transmembrane region" description="Helical" evidence="14">
    <location>
        <begin position="276"/>
        <end position="295"/>
    </location>
</feature>
<comment type="catalytic activity">
    <reaction evidence="12 14">
        <text>a plastoquinone + NADPH + (n+1) H(+)(in) = a plastoquinol + NADP(+) + n H(+)(out)</text>
        <dbReference type="Rhea" id="RHEA:42612"/>
        <dbReference type="Rhea" id="RHEA-COMP:9561"/>
        <dbReference type="Rhea" id="RHEA-COMP:9562"/>
        <dbReference type="ChEBI" id="CHEBI:15378"/>
        <dbReference type="ChEBI" id="CHEBI:17757"/>
        <dbReference type="ChEBI" id="CHEBI:57783"/>
        <dbReference type="ChEBI" id="CHEBI:58349"/>
        <dbReference type="ChEBI" id="CHEBI:62192"/>
    </reaction>
</comment>
<comment type="subcellular location">
    <subcellularLocation>
        <location evidence="14">Cellular thylakoid membrane</location>
        <topology evidence="14">Multi-pass membrane protein</topology>
    </subcellularLocation>
    <subcellularLocation>
        <location evidence="1">Endomembrane system</location>
        <topology evidence="1">Multi-pass membrane protein</topology>
    </subcellularLocation>
    <subcellularLocation>
        <location evidence="15">Membrane</location>
        <topology evidence="15">Multi-pass membrane protein</topology>
    </subcellularLocation>
</comment>
<dbReference type="InterPro" id="IPR001750">
    <property type="entry name" value="ND/Mrp_TM"/>
</dbReference>
<dbReference type="NCBIfam" id="NF009212">
    <property type="entry name" value="PRK12561.1"/>
    <property type="match status" value="1"/>
</dbReference>
<keyword evidence="6 14" id="KW-0618">Plastoquinone</keyword>
<dbReference type="PANTHER" id="PTHR43507">
    <property type="entry name" value="NADH-UBIQUINONE OXIDOREDUCTASE CHAIN 4"/>
    <property type="match status" value="1"/>
</dbReference>
<proteinExistence type="inferred from homology"/>
<dbReference type="GO" id="GO:0048039">
    <property type="term" value="F:ubiquinone binding"/>
    <property type="evidence" value="ECO:0007669"/>
    <property type="project" value="TreeGrafter"/>
</dbReference>
<dbReference type="PRINTS" id="PR01437">
    <property type="entry name" value="NUOXDRDTASE4"/>
</dbReference>
<feature type="transmembrane region" description="Helical" evidence="14">
    <location>
        <begin position="376"/>
        <end position="405"/>
    </location>
</feature>
<keyword evidence="8 14" id="KW-1133">Transmembrane helix</keyword>
<dbReference type="GO" id="GO:0008137">
    <property type="term" value="F:NADH dehydrogenase (ubiquinone) activity"/>
    <property type="evidence" value="ECO:0007669"/>
    <property type="project" value="InterPro"/>
</dbReference>
<accession>A0AA40SXH4</accession>
<dbReference type="GO" id="GO:0015990">
    <property type="term" value="P:electron transport coupled proton transport"/>
    <property type="evidence" value="ECO:0007669"/>
    <property type="project" value="TreeGrafter"/>
</dbReference>
<feature type="transmembrane region" description="Helical" evidence="14">
    <location>
        <begin position="213"/>
        <end position="235"/>
    </location>
</feature>
<evidence type="ECO:0000256" key="8">
    <source>
        <dbReference type="ARBA" id="ARBA00022989"/>
    </source>
</evidence>
<evidence type="ECO:0000256" key="11">
    <source>
        <dbReference type="ARBA" id="ARBA00025624"/>
    </source>
</evidence>
<keyword evidence="10 14" id="KW-0472">Membrane</keyword>
<feature type="transmembrane region" description="Helical" evidence="14">
    <location>
        <begin position="490"/>
        <end position="507"/>
    </location>
</feature>
<dbReference type="InterPro" id="IPR022997">
    <property type="entry name" value="NADH_Q_OxRdtase_chain4"/>
</dbReference>
<dbReference type="NCBIfam" id="TIGR01972">
    <property type="entry name" value="NDH_I_M"/>
    <property type="match status" value="1"/>
</dbReference>
<evidence type="ECO:0000313" key="17">
    <source>
        <dbReference type="EMBL" id="MBD6616910.1"/>
    </source>
</evidence>
<evidence type="ECO:0000256" key="14">
    <source>
        <dbReference type="HAMAP-Rule" id="MF_00491"/>
    </source>
</evidence>
<evidence type="ECO:0000256" key="13">
    <source>
        <dbReference type="ARBA" id="ARBA00048026"/>
    </source>
</evidence>
<evidence type="ECO:0000256" key="9">
    <source>
        <dbReference type="ARBA" id="ARBA00023027"/>
    </source>
</evidence>
<dbReference type="GO" id="GO:0042773">
    <property type="term" value="P:ATP synthesis coupled electron transport"/>
    <property type="evidence" value="ECO:0007669"/>
    <property type="project" value="InterPro"/>
</dbReference>
<feature type="domain" description="NADH:quinone oxidoreductase/Mrp antiporter transmembrane" evidence="16">
    <location>
        <begin position="133"/>
        <end position="421"/>
    </location>
</feature>
<dbReference type="GO" id="GO:0031676">
    <property type="term" value="C:plasma membrane-derived thylakoid membrane"/>
    <property type="evidence" value="ECO:0007669"/>
    <property type="project" value="UniProtKB-SubCell"/>
</dbReference>
<comment type="caution">
    <text evidence="17">The sequence shown here is derived from an EMBL/GenBank/DDBJ whole genome shotgun (WGS) entry which is preliminary data.</text>
</comment>
<dbReference type="AlphaFoldDB" id="A0AA40SXH4"/>
<dbReference type="EC" id="7.1.1.-" evidence="14"/>
<evidence type="ECO:0000256" key="15">
    <source>
        <dbReference type="RuleBase" id="RU000320"/>
    </source>
</evidence>
<keyword evidence="4 14" id="KW-0874">Quinone</keyword>
<feature type="transmembrane region" description="Helical" evidence="14">
    <location>
        <begin position="138"/>
        <end position="157"/>
    </location>
</feature>
<gene>
    <name evidence="14" type="primary">ndhD</name>
    <name evidence="17" type="ORF">FNW02_13985</name>
</gene>
<dbReference type="GO" id="GO:0012505">
    <property type="term" value="C:endomembrane system"/>
    <property type="evidence" value="ECO:0007669"/>
    <property type="project" value="UniProtKB-SubCell"/>
</dbReference>
<protein>
    <recommendedName>
        <fullName evidence="14">NAD(P)H-quinone oxidoreductase chain 4</fullName>
        <ecNumber evidence="14">7.1.1.-</ecNumber>
    </recommendedName>
    <alternativeName>
        <fullName evidence="14">NAD(P)H dehydrogenase I, chain 4</fullName>
    </alternativeName>
    <alternativeName>
        <fullName evidence="14">NDH-1, chain 4</fullName>
    </alternativeName>
</protein>
<comment type="similarity">
    <text evidence="2 14">Belongs to the complex I subunit 4 family.</text>
</comment>
<evidence type="ECO:0000313" key="18">
    <source>
        <dbReference type="Proteomes" id="UP001165986"/>
    </source>
</evidence>
<dbReference type="GO" id="GO:0016655">
    <property type="term" value="F:oxidoreductase activity, acting on NAD(P)H, quinone or similar compound as acceptor"/>
    <property type="evidence" value="ECO:0007669"/>
    <property type="project" value="UniProtKB-UniRule"/>
</dbReference>
<name>A0AA40SXH4_9NOST</name>
<dbReference type="RefSeq" id="WP_191758148.1">
    <property type="nucleotide sequence ID" value="NZ_VJXY01000013.1"/>
</dbReference>
<feature type="transmembrane region" description="Helical" evidence="14">
    <location>
        <begin position="247"/>
        <end position="264"/>
    </location>
</feature>
<keyword evidence="14" id="KW-0793">Thylakoid</keyword>
<evidence type="ECO:0000256" key="7">
    <source>
        <dbReference type="ARBA" id="ARBA00022967"/>
    </source>
</evidence>
<keyword evidence="9 14" id="KW-0520">NAD</keyword>
<feature type="transmembrane region" description="Helical" evidence="14">
    <location>
        <begin position="6"/>
        <end position="27"/>
    </location>
</feature>
<evidence type="ECO:0000256" key="2">
    <source>
        <dbReference type="ARBA" id="ARBA00009025"/>
    </source>
</evidence>
<reference evidence="17" key="1">
    <citation type="submission" date="2019-07" db="EMBL/GenBank/DDBJ databases">
        <title>Toxilogical consequences of a new and cryptic species of cyanobacteria (Komarekiella delphini-convector) recovered from the epidermis of a bottlenose dolphin and 1500 ft. in the air.</title>
        <authorList>
            <person name="Brown A.O."/>
            <person name="Dvorak P."/>
            <person name="Villanueva C.D."/>
            <person name="Foss A.J."/>
            <person name="Garvey A.D."/>
            <person name="Gibson Q.A."/>
            <person name="Johansen J.R."/>
            <person name="Casamatta D.A."/>
        </authorList>
    </citation>
    <scope>NUCLEOTIDE SEQUENCE</scope>
    <source>
        <strain evidence="17">SJRDD-AB1</strain>
    </source>
</reference>
<keyword evidence="7 14" id="KW-1278">Translocase</keyword>
<dbReference type="PANTHER" id="PTHR43507:SF21">
    <property type="entry name" value="NAD(P)H-QUINONE OXIDOREDUCTASE CHAIN 4, CHLOROPLASTIC"/>
    <property type="match status" value="1"/>
</dbReference>
<feature type="transmembrane region" description="Helical" evidence="14">
    <location>
        <begin position="34"/>
        <end position="54"/>
    </location>
</feature>
<feature type="transmembrane region" description="Helical" evidence="14">
    <location>
        <begin position="114"/>
        <end position="132"/>
    </location>
</feature>
<comment type="catalytic activity">
    <reaction evidence="13 14">
        <text>a plastoquinone + NADH + (n+1) H(+)(in) = a plastoquinol + NAD(+) + n H(+)(out)</text>
        <dbReference type="Rhea" id="RHEA:42608"/>
        <dbReference type="Rhea" id="RHEA-COMP:9561"/>
        <dbReference type="Rhea" id="RHEA-COMP:9562"/>
        <dbReference type="ChEBI" id="CHEBI:15378"/>
        <dbReference type="ChEBI" id="CHEBI:17757"/>
        <dbReference type="ChEBI" id="CHEBI:57540"/>
        <dbReference type="ChEBI" id="CHEBI:57945"/>
        <dbReference type="ChEBI" id="CHEBI:62192"/>
    </reaction>
</comment>
<dbReference type="HAMAP" id="MF_00491">
    <property type="entry name" value="NDH1_NuoM"/>
    <property type="match status" value="1"/>
</dbReference>
<evidence type="ECO:0000256" key="3">
    <source>
        <dbReference type="ARBA" id="ARBA00022692"/>
    </source>
</evidence>
<evidence type="ECO:0000256" key="12">
    <source>
        <dbReference type="ARBA" id="ARBA00047726"/>
    </source>
</evidence>
<dbReference type="GO" id="GO:0003954">
    <property type="term" value="F:NADH dehydrogenase activity"/>
    <property type="evidence" value="ECO:0007669"/>
    <property type="project" value="TreeGrafter"/>
</dbReference>
<feature type="transmembrane region" description="Helical" evidence="14">
    <location>
        <begin position="169"/>
        <end position="193"/>
    </location>
</feature>
<evidence type="ECO:0000259" key="16">
    <source>
        <dbReference type="Pfam" id="PF00361"/>
    </source>
</evidence>
<feature type="transmembrane region" description="Helical" evidence="14">
    <location>
        <begin position="87"/>
        <end position="107"/>
    </location>
</feature>
<dbReference type="InterPro" id="IPR003918">
    <property type="entry name" value="NADH_UbQ_OxRdtase"/>
</dbReference>
<evidence type="ECO:0000256" key="10">
    <source>
        <dbReference type="ARBA" id="ARBA00023136"/>
    </source>
</evidence>
<evidence type="ECO:0000256" key="5">
    <source>
        <dbReference type="ARBA" id="ARBA00022857"/>
    </source>
</evidence>
<keyword evidence="18" id="KW-1185">Reference proteome</keyword>
<evidence type="ECO:0000256" key="1">
    <source>
        <dbReference type="ARBA" id="ARBA00004127"/>
    </source>
</evidence>
<keyword evidence="3 14" id="KW-0812">Transmembrane</keyword>
<evidence type="ECO:0000256" key="6">
    <source>
        <dbReference type="ARBA" id="ARBA00022957"/>
    </source>
</evidence>
<dbReference type="Pfam" id="PF00361">
    <property type="entry name" value="Proton_antipo_M"/>
    <property type="match status" value="1"/>
</dbReference>
<feature type="transmembrane region" description="Helical" evidence="14">
    <location>
        <begin position="337"/>
        <end position="355"/>
    </location>
</feature>
<feature type="transmembrane region" description="Helical" evidence="14">
    <location>
        <begin position="307"/>
        <end position="325"/>
    </location>
</feature>
<feature type="transmembrane region" description="Helical" evidence="14">
    <location>
        <begin position="411"/>
        <end position="436"/>
    </location>
</feature>
<evidence type="ECO:0000256" key="4">
    <source>
        <dbReference type="ARBA" id="ARBA00022719"/>
    </source>
</evidence>
<keyword evidence="5 14" id="KW-0521">NADP</keyword>
<dbReference type="InterPro" id="IPR010227">
    <property type="entry name" value="NADH_Q_OxRdtase_chainM/4"/>
</dbReference>
<dbReference type="EMBL" id="VJXY01000013">
    <property type="protein sequence ID" value="MBD6616910.1"/>
    <property type="molecule type" value="Genomic_DNA"/>
</dbReference>
<comment type="function">
    <text evidence="11 14">NDH-1 shuttles electrons from NAD(P)H, via FMN and iron-sulfur (Fe-S) centers, to quinones in the respiratory chain. The immediate electron acceptor for the enzyme in this species is believed to be plastoquinone. Couples the redox reaction to proton translocation (for every two electrons transferred, four hydrogen ions are translocated across the cytoplasmic membrane), and thus conserves the redox energy in a proton gradient.</text>
</comment>
<sequence length="563" mass="61476">MMADRFPWLTAIVLLPLVASLLIPVLPDKDGKRVRWYALGIGIADFALMCYAFWKHYDASSASFQLVETYAWVPQLGLNWAVSVDGLSVPLVLLAGFVTTLSMFSAWQVDHRPRLFYFLMLVLYSAQVGVFVAKDLLLFFIMWEVELIPVYLLVCIWGGQRRRYAATKFLLYTAAASIFILVAALAMGLYGGGNMTFDITALGMKEYPLGLQLLLYAGLLIAFGVKLAVFPMHTWLPDAHGEASSPVSMILAGVLLKMGGYGLIRLNLELLPDAHIYFAPVLAILGVVNIIYGALNSFAQTNMKRRLAYSSISHMGFVLLGIASFTDLGINGAMLQMISHGLIASVLFFLAGVTYDRTHTMVMKDMGGIGQAMPKVFALFTIGAMASLALPGMSGFAGELAVFLGVTTSDVYSSTFCTVTVFLAAVGVILTPIYLLSMLRQVFYGKGAALVCDINNVGLENQEDEGTVCFGTDCLVPTEAVYDDARPREVFIAACFLVVIIGIGFYPKMAMQMYDVKTVAVNANLRQSYAIVSQTNPRIYANGILIPKISQTNDEIFVAQVKQ</sequence>